<dbReference type="PANTHER" id="PTHR36109:SF2">
    <property type="entry name" value="MEMBRANE PROTEIN"/>
    <property type="match status" value="1"/>
</dbReference>
<dbReference type="RefSeq" id="WP_015758968.1">
    <property type="nucleotide sequence ID" value="NC_013216.1"/>
</dbReference>
<dbReference type="HOGENOM" id="CLU_083853_1_2_9"/>
<dbReference type="OrthoDB" id="514402at2"/>
<dbReference type="KEGG" id="dae:Dtox_3569"/>
<dbReference type="Pfam" id="PF11181">
    <property type="entry name" value="YflT"/>
    <property type="match status" value="1"/>
</dbReference>
<evidence type="ECO:0000313" key="2">
    <source>
        <dbReference type="EMBL" id="ACV64281.1"/>
    </source>
</evidence>
<reference evidence="2 3" key="1">
    <citation type="journal article" date="2009" name="Stand. Genomic Sci.">
        <title>Complete genome sequence of Desulfotomaculum acetoxidans type strain (5575).</title>
        <authorList>
            <person name="Spring S."/>
            <person name="Lapidus A."/>
            <person name="Schroder M."/>
            <person name="Gleim D."/>
            <person name="Sims D."/>
            <person name="Meincke L."/>
            <person name="Glavina Del Rio T."/>
            <person name="Tice H."/>
            <person name="Copeland A."/>
            <person name="Cheng J.F."/>
            <person name="Lucas S."/>
            <person name="Chen F."/>
            <person name="Nolan M."/>
            <person name="Bruce D."/>
            <person name="Goodwin L."/>
            <person name="Pitluck S."/>
            <person name="Ivanova N."/>
            <person name="Mavromatis K."/>
            <person name="Mikhailova N."/>
            <person name="Pati A."/>
            <person name="Chen A."/>
            <person name="Palaniappan K."/>
            <person name="Land M."/>
            <person name="Hauser L."/>
            <person name="Chang Y.J."/>
            <person name="Jeffries C.D."/>
            <person name="Chain P."/>
            <person name="Saunders E."/>
            <person name="Brettin T."/>
            <person name="Detter J.C."/>
            <person name="Goker M."/>
            <person name="Bristow J."/>
            <person name="Eisen J.A."/>
            <person name="Markowitz V."/>
            <person name="Hugenholtz P."/>
            <person name="Kyrpides N.C."/>
            <person name="Klenk H.P."/>
            <person name="Han C."/>
        </authorList>
    </citation>
    <scope>NUCLEOTIDE SEQUENCE [LARGE SCALE GENOMIC DNA]</scope>
    <source>
        <strain evidence="3">ATCC 49208 / DSM 771 / VKM B-1644</strain>
    </source>
</reference>
<proteinExistence type="predicted"/>
<dbReference type="STRING" id="485916.Dtox_3569"/>
<sequence length="157" mass="15631">MSKSVIAAFSDKATAEKAVNALRTQGFDKDISIAAKKDNANDNYNNFYGNDPVSDGATTGGVIGGIAGLVLGAGALAIPGIGPILAAGPLAGALSGAATGGIAGGLADFGIPSDRGSFYEDKVKQGSTIVSVQSDAKRVQQAAKTLQDNGAQNVETF</sequence>
<dbReference type="eggNOG" id="COG4803">
    <property type="taxonomic scope" value="Bacteria"/>
</dbReference>
<organism evidence="2 3">
    <name type="scientific">Desulfofarcimen acetoxidans (strain ATCC 49208 / DSM 771 / KCTC 5769 / VKM B-1644 / 5575)</name>
    <name type="common">Desulfotomaculum acetoxidans</name>
    <dbReference type="NCBI Taxonomy" id="485916"/>
    <lineage>
        <taxon>Bacteria</taxon>
        <taxon>Bacillati</taxon>
        <taxon>Bacillota</taxon>
        <taxon>Clostridia</taxon>
        <taxon>Eubacteriales</taxon>
        <taxon>Peptococcaceae</taxon>
        <taxon>Desulfofarcimen</taxon>
    </lineage>
</organism>
<dbReference type="InterPro" id="IPR025889">
    <property type="entry name" value="GSP17M-like_dom"/>
</dbReference>
<accession>C8VVZ4</accession>
<dbReference type="AlphaFoldDB" id="C8VVZ4"/>
<feature type="domain" description="General stress protein 17M-like" evidence="1">
    <location>
        <begin position="5"/>
        <end position="70"/>
    </location>
</feature>
<dbReference type="PANTHER" id="PTHR36109">
    <property type="entry name" value="MEMBRANE PROTEIN-RELATED"/>
    <property type="match status" value="1"/>
</dbReference>
<protein>
    <recommendedName>
        <fullName evidence="1">General stress protein 17M-like domain-containing protein</fullName>
    </recommendedName>
</protein>
<dbReference type="Proteomes" id="UP000002217">
    <property type="component" value="Chromosome"/>
</dbReference>
<dbReference type="InterPro" id="IPR052948">
    <property type="entry name" value="Low_temp-induced_all0457"/>
</dbReference>
<dbReference type="EMBL" id="CP001720">
    <property type="protein sequence ID" value="ACV64281.1"/>
    <property type="molecule type" value="Genomic_DNA"/>
</dbReference>
<keyword evidence="3" id="KW-1185">Reference proteome</keyword>
<gene>
    <name evidence="2" type="ordered locus">Dtox_3569</name>
</gene>
<evidence type="ECO:0000259" key="1">
    <source>
        <dbReference type="Pfam" id="PF11181"/>
    </source>
</evidence>
<evidence type="ECO:0000313" key="3">
    <source>
        <dbReference type="Proteomes" id="UP000002217"/>
    </source>
</evidence>
<name>C8VVZ4_DESAS</name>